<feature type="region of interest" description="Disordered" evidence="1">
    <location>
        <begin position="1"/>
        <end position="20"/>
    </location>
</feature>
<dbReference type="Proteomes" id="UP000631114">
    <property type="component" value="Unassembled WGS sequence"/>
</dbReference>
<protein>
    <submittedName>
        <fullName evidence="2">Uncharacterized protein</fullName>
    </submittedName>
</protein>
<sequence>MSQFVDVTSLPIPGKRGETPSIRLPSKTVQKGLKACKHALVARLDMQKVKLEAIQEEGNSNWGLSGPVKISPLDLFDGLAYKRSSPGSKSNLKMITSVSFAKKSLPPSQIGVFLRDYHGIAQGLHLKFLKNWKPRLISRLWEVAGTRYEDDKLVKQCASSTLLSDGDSATMPLEYWTCRTSGVLLGILNSFCFVVQCYGSGQAPIAWMNFFKKVQSGLSVHICDVKNSGFENSNDFSSKLLPTFRHIPSIVPNLGWLVRPPVATTSCYYSLEEMQVAIAMDNSKSSFVVSDAVAGISGAVKEGFITCRVERQIAHTLQQASVLHPNAPSHMDDEAS</sequence>
<dbReference type="PANTHER" id="PTHR37201">
    <property type="entry name" value="WD REPEAT PROTEIN"/>
    <property type="match status" value="1"/>
</dbReference>
<dbReference type="PANTHER" id="PTHR37201:SF1">
    <property type="entry name" value="WD REPEAT PROTEIN"/>
    <property type="match status" value="1"/>
</dbReference>
<comment type="caution">
    <text evidence="2">The sequence shown here is derived from an EMBL/GenBank/DDBJ whole genome shotgun (WGS) entry which is preliminary data.</text>
</comment>
<reference evidence="2 3" key="1">
    <citation type="submission" date="2020-10" db="EMBL/GenBank/DDBJ databases">
        <title>The Coptis chinensis genome and diversification of protoberbering-type alkaloids.</title>
        <authorList>
            <person name="Wang B."/>
            <person name="Shu S."/>
            <person name="Song C."/>
            <person name="Liu Y."/>
        </authorList>
    </citation>
    <scope>NUCLEOTIDE SEQUENCE [LARGE SCALE GENOMIC DNA]</scope>
    <source>
        <strain evidence="2">HL-2020</strain>
        <tissue evidence="2">Leaf</tissue>
    </source>
</reference>
<organism evidence="2 3">
    <name type="scientific">Coptis chinensis</name>
    <dbReference type="NCBI Taxonomy" id="261450"/>
    <lineage>
        <taxon>Eukaryota</taxon>
        <taxon>Viridiplantae</taxon>
        <taxon>Streptophyta</taxon>
        <taxon>Embryophyta</taxon>
        <taxon>Tracheophyta</taxon>
        <taxon>Spermatophyta</taxon>
        <taxon>Magnoliopsida</taxon>
        <taxon>Ranunculales</taxon>
        <taxon>Ranunculaceae</taxon>
        <taxon>Coptidoideae</taxon>
        <taxon>Coptis</taxon>
    </lineage>
</organism>
<evidence type="ECO:0000313" key="2">
    <source>
        <dbReference type="EMBL" id="KAF9602773.1"/>
    </source>
</evidence>
<dbReference type="OrthoDB" id="505263at2759"/>
<dbReference type="EMBL" id="JADFTS010000006">
    <property type="protein sequence ID" value="KAF9602773.1"/>
    <property type="molecule type" value="Genomic_DNA"/>
</dbReference>
<evidence type="ECO:0000313" key="3">
    <source>
        <dbReference type="Proteomes" id="UP000631114"/>
    </source>
</evidence>
<evidence type="ECO:0000256" key="1">
    <source>
        <dbReference type="SAM" id="MobiDB-lite"/>
    </source>
</evidence>
<gene>
    <name evidence="2" type="ORF">IFM89_030929</name>
</gene>
<keyword evidence="3" id="KW-1185">Reference proteome</keyword>
<proteinExistence type="predicted"/>
<dbReference type="AlphaFoldDB" id="A0A835HT65"/>
<name>A0A835HT65_9MAGN</name>
<accession>A0A835HT65</accession>
<dbReference type="Gene3D" id="4.10.860.130">
    <property type="match status" value="1"/>
</dbReference>